<organism evidence="1 2">
    <name type="scientific">Glutamicibacter soli</name>
    <dbReference type="NCBI Taxonomy" id="453836"/>
    <lineage>
        <taxon>Bacteria</taxon>
        <taxon>Bacillati</taxon>
        <taxon>Actinomycetota</taxon>
        <taxon>Actinomycetes</taxon>
        <taxon>Micrococcales</taxon>
        <taxon>Micrococcaceae</taxon>
        <taxon>Glutamicibacter</taxon>
    </lineage>
</organism>
<dbReference type="AlphaFoldDB" id="A0A365YFV7"/>
<reference evidence="1 2" key="1">
    <citation type="submission" date="2018-01" db="EMBL/GenBank/DDBJ databases">
        <title>Glutamicibacter soli strain NHPC-3 Whole genome sequence and assembly.</title>
        <authorList>
            <person name="Choudhury P."/>
            <person name="Gupta D."/>
            <person name="Sengupta K."/>
            <person name="Jawed A."/>
            <person name="Sultana N."/>
            <person name="Saha P."/>
        </authorList>
    </citation>
    <scope>NUCLEOTIDE SEQUENCE [LARGE SCALE GENOMIC DNA]</scope>
    <source>
        <strain evidence="1 2">NHPC-3</strain>
    </source>
</reference>
<comment type="caution">
    <text evidence="1">The sequence shown here is derived from an EMBL/GenBank/DDBJ whole genome shotgun (WGS) entry which is preliminary data.</text>
</comment>
<name>A0A365YFV7_9MICC</name>
<accession>A0A365YFV7</accession>
<dbReference type="EMBL" id="POAF01000003">
    <property type="protein sequence ID" value="RBM01591.1"/>
    <property type="molecule type" value="Genomic_DNA"/>
</dbReference>
<proteinExistence type="predicted"/>
<gene>
    <name evidence="1" type="ORF">C1H84_07000</name>
</gene>
<dbReference type="RefSeq" id="WP_113606963.1">
    <property type="nucleotide sequence ID" value="NZ_JBNBOD010000001.1"/>
</dbReference>
<dbReference type="Proteomes" id="UP000252167">
    <property type="component" value="Unassembled WGS sequence"/>
</dbReference>
<protein>
    <submittedName>
        <fullName evidence="1">Uncharacterized protein</fullName>
    </submittedName>
</protein>
<keyword evidence="2" id="KW-1185">Reference proteome</keyword>
<evidence type="ECO:0000313" key="2">
    <source>
        <dbReference type="Proteomes" id="UP000252167"/>
    </source>
</evidence>
<sequence length="131" mass="14951">MSAAGNETGFNDVGGGPPGDSSWVWAMPATGMSWCECDEGHELNREIIWSISRQLGLESRRELSYAELFELVMEVWRYDEVCSFFRMAVDDAIDRVYGRHARRYPMVSSLDIIGYFSKRWQGCPEFDCDGS</sequence>
<evidence type="ECO:0000313" key="1">
    <source>
        <dbReference type="EMBL" id="RBM01591.1"/>
    </source>
</evidence>